<accession>A0A2N6SVW2</accession>
<comment type="caution">
    <text evidence="1">The sequence shown here is derived from an EMBL/GenBank/DDBJ whole genome shotgun (WGS) entry which is preliminary data.</text>
</comment>
<name>A0A2N6SVW2_9CORY</name>
<gene>
    <name evidence="1" type="ORF">CJ204_12215</name>
</gene>
<organism evidence="1 2">
    <name type="scientific">Corynebacterium xerosis</name>
    <dbReference type="NCBI Taxonomy" id="1725"/>
    <lineage>
        <taxon>Bacteria</taxon>
        <taxon>Bacillati</taxon>
        <taxon>Actinomycetota</taxon>
        <taxon>Actinomycetes</taxon>
        <taxon>Mycobacteriales</taxon>
        <taxon>Corynebacteriaceae</taxon>
        <taxon>Corynebacterium</taxon>
    </lineage>
</organism>
<evidence type="ECO:0008006" key="3">
    <source>
        <dbReference type="Google" id="ProtNLM"/>
    </source>
</evidence>
<protein>
    <recommendedName>
        <fullName evidence="3">Septum formation initiator</fullName>
    </recommendedName>
</protein>
<sequence>MDEQTTGPAGPEDVIIAVEDPELEQEAATIIAATGRRAVRVDDPDPSDAAWRRSAAILIDAGQARGLLERAERAGARDGAGSGAGGGLRGDLRGDAARLGRDGLYLLHSDDSDPPARLAAELGCGDPVPLPSCGADLVGWIGRAGVVRAGRVIACTPAVGGAGASTCAAVTALAAARDGDALLVDTDEWSGGADLLLGAEAEPGVRWPDVRADAGALDAEALFAAVPTARMRGGAGQFGGAPGMPGPGILTGPRSRADDGWSISAPTVAAVIDAVVGAGGTAVVDVPAAGPIAEVVAPRADALAIVVPATVRGLAAAARRASALRRMGGDPVAVVRWPAPGGVTVDDVCFATGLDVVAEMPHIRGLPRELEVDGLGRSVGKLLGCVSPLLDLADGRGRGERW</sequence>
<evidence type="ECO:0000313" key="2">
    <source>
        <dbReference type="Proteomes" id="UP000235363"/>
    </source>
</evidence>
<dbReference type="Gene3D" id="3.40.50.300">
    <property type="entry name" value="P-loop containing nucleotide triphosphate hydrolases"/>
    <property type="match status" value="1"/>
</dbReference>
<dbReference type="AlphaFoldDB" id="A0A2N6SVW2"/>
<evidence type="ECO:0000313" key="1">
    <source>
        <dbReference type="EMBL" id="PMC61210.1"/>
    </source>
</evidence>
<dbReference type="InterPro" id="IPR027417">
    <property type="entry name" value="P-loop_NTPase"/>
</dbReference>
<dbReference type="EMBL" id="PNHF01000038">
    <property type="protein sequence ID" value="PMC61210.1"/>
    <property type="molecule type" value="Genomic_DNA"/>
</dbReference>
<dbReference type="SUPFAM" id="SSF52540">
    <property type="entry name" value="P-loop containing nucleoside triphosphate hydrolases"/>
    <property type="match status" value="1"/>
</dbReference>
<dbReference type="Proteomes" id="UP000235363">
    <property type="component" value="Unassembled WGS sequence"/>
</dbReference>
<dbReference type="RefSeq" id="WP_102214691.1">
    <property type="nucleotide sequence ID" value="NZ_JBHWXE010000005.1"/>
</dbReference>
<proteinExistence type="predicted"/>
<reference evidence="1 2" key="1">
    <citation type="submission" date="2017-09" db="EMBL/GenBank/DDBJ databases">
        <title>Bacterial strain isolated from the female urinary microbiota.</title>
        <authorList>
            <person name="Thomas-White K."/>
            <person name="Kumar N."/>
            <person name="Forster S."/>
            <person name="Putonti C."/>
            <person name="Lawley T."/>
            <person name="Wolfe A.J."/>
        </authorList>
    </citation>
    <scope>NUCLEOTIDE SEQUENCE [LARGE SCALE GENOMIC DNA]</scope>
    <source>
        <strain evidence="1 2">UMB0908</strain>
    </source>
</reference>